<evidence type="ECO:0000313" key="11">
    <source>
        <dbReference type="Proteomes" id="UP000612899"/>
    </source>
</evidence>
<feature type="transmembrane region" description="Helical" evidence="8">
    <location>
        <begin position="483"/>
        <end position="506"/>
    </location>
</feature>
<keyword evidence="6 8" id="KW-0472">Membrane</keyword>
<dbReference type="EMBL" id="BONY01000018">
    <property type="protein sequence ID" value="GIH05307.1"/>
    <property type="molecule type" value="Genomic_DNA"/>
</dbReference>
<feature type="transmembrane region" description="Helical" evidence="8">
    <location>
        <begin position="176"/>
        <end position="200"/>
    </location>
</feature>
<evidence type="ECO:0000256" key="2">
    <source>
        <dbReference type="ARBA" id="ARBA00022448"/>
    </source>
</evidence>
<organism evidence="10 11">
    <name type="scientific">Rhizocola hellebori</name>
    <dbReference type="NCBI Taxonomy" id="1392758"/>
    <lineage>
        <taxon>Bacteria</taxon>
        <taxon>Bacillati</taxon>
        <taxon>Actinomycetota</taxon>
        <taxon>Actinomycetes</taxon>
        <taxon>Micromonosporales</taxon>
        <taxon>Micromonosporaceae</taxon>
        <taxon>Rhizocola</taxon>
    </lineage>
</organism>
<sequence>MRLDDEDPAMTTIDVAAKAGRREWLALAVLCLPTMVAAVDINVMFLALPKVSEDMRANSTEQLWITDIYGFLISGLLITMGTLGDRVGRRRVLLAGGAAFVIASLLAAYSTSTEMLIVSRAMLGLAGAAVTPSVLAIIRTMFRDPKQMGVAMGVWGTTLMGGIVLGPVVGGLLLGAFWWGSIFLMAVPVMGLLLVLGPLLLPESRNLTAGRLDVLSVPLSLVAILPVIYGLKEVGRAGWGAVPVVAVLVGLASAVLFVVRQRRITNPLLDLTLFSNRALAVAVVLALLAPMFSGGVTLMSTLYLQMVEGLTPARVAVWMLLPSIAMIVFGNFAAGVSQKVKPAIVLGIAGVFAAVGMFIVSQVDTGGLGMLMTGLTIALAGGGALGILSATLIMSSVPPEKAGSAGSLSGTLGEFGTALGVAVLGVVGTSIYRSQIQVPAGVPDTAAGAAQESIAGAVPVAAQISGPVAEQLMSSARQAFTHGLNVVAMVAVALFTILAVLALVGLRQVPTTNGMPIPGGPLPVAADAEPATGPKAGYRTQGRGSVPPPVPTIGPSESGAHS</sequence>
<feature type="transmembrane region" description="Helical" evidence="8">
    <location>
        <begin position="369"/>
        <end position="394"/>
    </location>
</feature>
<dbReference type="AlphaFoldDB" id="A0A8J3VGN0"/>
<feature type="transmembrane region" description="Helical" evidence="8">
    <location>
        <begin position="117"/>
        <end position="138"/>
    </location>
</feature>
<feature type="transmembrane region" description="Helical" evidence="8">
    <location>
        <begin position="415"/>
        <end position="432"/>
    </location>
</feature>
<dbReference type="InterPro" id="IPR036259">
    <property type="entry name" value="MFS_trans_sf"/>
</dbReference>
<evidence type="ECO:0000313" key="10">
    <source>
        <dbReference type="EMBL" id="GIH05307.1"/>
    </source>
</evidence>
<evidence type="ECO:0000256" key="4">
    <source>
        <dbReference type="ARBA" id="ARBA00022692"/>
    </source>
</evidence>
<dbReference type="GO" id="GO:0005886">
    <property type="term" value="C:plasma membrane"/>
    <property type="evidence" value="ECO:0007669"/>
    <property type="project" value="UniProtKB-SubCell"/>
</dbReference>
<feature type="transmembrane region" description="Helical" evidence="8">
    <location>
        <begin position="92"/>
        <end position="111"/>
    </location>
</feature>
<keyword evidence="3" id="KW-1003">Cell membrane</keyword>
<evidence type="ECO:0000256" key="7">
    <source>
        <dbReference type="SAM" id="MobiDB-lite"/>
    </source>
</evidence>
<dbReference type="PANTHER" id="PTHR42718">
    <property type="entry name" value="MAJOR FACILITATOR SUPERFAMILY MULTIDRUG TRANSPORTER MFSC"/>
    <property type="match status" value="1"/>
</dbReference>
<comment type="caution">
    <text evidence="10">The sequence shown here is derived from an EMBL/GenBank/DDBJ whole genome shotgun (WGS) entry which is preliminary data.</text>
</comment>
<feature type="transmembrane region" description="Helical" evidence="8">
    <location>
        <begin position="212"/>
        <end position="231"/>
    </location>
</feature>
<evidence type="ECO:0000256" key="1">
    <source>
        <dbReference type="ARBA" id="ARBA00004651"/>
    </source>
</evidence>
<name>A0A8J3VGN0_9ACTN</name>
<evidence type="ECO:0000256" key="6">
    <source>
        <dbReference type="ARBA" id="ARBA00023136"/>
    </source>
</evidence>
<keyword evidence="2" id="KW-0813">Transport</keyword>
<dbReference type="Proteomes" id="UP000612899">
    <property type="component" value="Unassembled WGS sequence"/>
</dbReference>
<keyword evidence="4 8" id="KW-0812">Transmembrane</keyword>
<keyword evidence="5 8" id="KW-1133">Transmembrane helix</keyword>
<comment type="subcellular location">
    <subcellularLocation>
        <location evidence="1">Cell membrane</location>
        <topology evidence="1">Multi-pass membrane protein</topology>
    </subcellularLocation>
</comment>
<reference evidence="10" key="1">
    <citation type="submission" date="2021-01" db="EMBL/GenBank/DDBJ databases">
        <title>Whole genome shotgun sequence of Rhizocola hellebori NBRC 109834.</title>
        <authorList>
            <person name="Komaki H."/>
            <person name="Tamura T."/>
        </authorList>
    </citation>
    <scope>NUCLEOTIDE SEQUENCE</scope>
    <source>
        <strain evidence="10">NBRC 109834</strain>
    </source>
</reference>
<feature type="transmembrane region" description="Helical" evidence="8">
    <location>
        <begin position="343"/>
        <end position="363"/>
    </location>
</feature>
<protein>
    <submittedName>
        <fullName evidence="10">MFS transporter</fullName>
    </submittedName>
</protein>
<dbReference type="SUPFAM" id="SSF103473">
    <property type="entry name" value="MFS general substrate transporter"/>
    <property type="match status" value="1"/>
</dbReference>
<dbReference type="Pfam" id="PF07690">
    <property type="entry name" value="MFS_1"/>
    <property type="match status" value="1"/>
</dbReference>
<gene>
    <name evidence="10" type="ORF">Rhe02_33740</name>
</gene>
<evidence type="ECO:0000256" key="5">
    <source>
        <dbReference type="ARBA" id="ARBA00022989"/>
    </source>
</evidence>
<feature type="transmembrane region" description="Helical" evidence="8">
    <location>
        <begin position="24"/>
        <end position="48"/>
    </location>
</feature>
<dbReference type="CDD" id="cd17321">
    <property type="entry name" value="MFS_MMR_MDR_like"/>
    <property type="match status" value="1"/>
</dbReference>
<feature type="transmembrane region" description="Helical" evidence="8">
    <location>
        <begin position="68"/>
        <end position="85"/>
    </location>
</feature>
<dbReference type="Gene3D" id="1.20.1250.20">
    <property type="entry name" value="MFS general substrate transporter like domains"/>
    <property type="match status" value="1"/>
</dbReference>
<keyword evidence="11" id="KW-1185">Reference proteome</keyword>
<accession>A0A8J3VGN0</accession>
<evidence type="ECO:0000256" key="8">
    <source>
        <dbReference type="SAM" id="Phobius"/>
    </source>
</evidence>
<feature type="region of interest" description="Disordered" evidence="7">
    <location>
        <begin position="520"/>
        <end position="562"/>
    </location>
</feature>
<dbReference type="Gene3D" id="1.20.1720.10">
    <property type="entry name" value="Multidrug resistance protein D"/>
    <property type="match status" value="1"/>
</dbReference>
<dbReference type="InterPro" id="IPR020846">
    <property type="entry name" value="MFS_dom"/>
</dbReference>
<proteinExistence type="predicted"/>
<feature type="domain" description="Major facilitator superfamily (MFS) profile" evidence="9">
    <location>
        <begin position="26"/>
        <end position="508"/>
    </location>
</feature>
<dbReference type="GO" id="GO:0022857">
    <property type="term" value="F:transmembrane transporter activity"/>
    <property type="evidence" value="ECO:0007669"/>
    <property type="project" value="InterPro"/>
</dbReference>
<feature type="transmembrane region" description="Helical" evidence="8">
    <location>
        <begin position="279"/>
        <end position="303"/>
    </location>
</feature>
<evidence type="ECO:0000259" key="9">
    <source>
        <dbReference type="PROSITE" id="PS50850"/>
    </source>
</evidence>
<feature type="transmembrane region" description="Helical" evidence="8">
    <location>
        <begin position="150"/>
        <end position="170"/>
    </location>
</feature>
<dbReference type="InterPro" id="IPR011701">
    <property type="entry name" value="MFS"/>
</dbReference>
<dbReference type="PANTHER" id="PTHR42718:SF47">
    <property type="entry name" value="METHYL VIOLOGEN RESISTANCE PROTEIN SMVA"/>
    <property type="match status" value="1"/>
</dbReference>
<evidence type="ECO:0000256" key="3">
    <source>
        <dbReference type="ARBA" id="ARBA00022475"/>
    </source>
</evidence>
<feature type="transmembrane region" description="Helical" evidence="8">
    <location>
        <begin position="237"/>
        <end position="259"/>
    </location>
</feature>
<feature type="transmembrane region" description="Helical" evidence="8">
    <location>
        <begin position="315"/>
        <end position="336"/>
    </location>
</feature>
<dbReference type="PROSITE" id="PS50850">
    <property type="entry name" value="MFS"/>
    <property type="match status" value="1"/>
</dbReference>